<keyword evidence="3" id="KW-1003">Cell membrane</keyword>
<keyword evidence="7 9" id="KW-1133">Transmembrane helix</keyword>
<evidence type="ECO:0000256" key="9">
    <source>
        <dbReference type="SAM" id="Phobius"/>
    </source>
</evidence>
<reference evidence="10 12" key="1">
    <citation type="submission" date="2016-10" db="EMBL/GenBank/DDBJ databases">
        <title>Complete Genome Sequence of Acetogen Clostridium formicoaceticum ATCC 27076.</title>
        <authorList>
            <person name="Bao T."/>
            <person name="Cheng C."/>
            <person name="Zhao J."/>
            <person name="Yang S.-T."/>
            <person name="Wang J."/>
            <person name="Wang M."/>
        </authorList>
    </citation>
    <scope>NUCLEOTIDE SEQUENCE [LARGE SCALE GENOMIC DNA]</scope>
    <source>
        <strain evidence="10 12">ATCC 27076</strain>
    </source>
</reference>
<name>A0AAC9RM54_9CLOT</name>
<dbReference type="GO" id="GO:0015649">
    <property type="term" value="F:2-keto-3-deoxygluconate:proton symporter activity"/>
    <property type="evidence" value="ECO:0007669"/>
    <property type="project" value="InterPro"/>
</dbReference>
<protein>
    <submittedName>
        <fullName evidence="11">2-keto-3-deoxygluconate permease</fullName>
    </submittedName>
</protein>
<reference evidence="11 13" key="2">
    <citation type="submission" date="2017-03" db="EMBL/GenBank/DDBJ databases">
        <title>Complete sequence of Clostridium formicaceticum DSM 92.</title>
        <authorList>
            <person name="Poehlein A."/>
            <person name="Karl M."/>
            <person name="Bengelsdorf F.R."/>
            <person name="Duerre P."/>
            <person name="Daniel R."/>
        </authorList>
    </citation>
    <scope>NUCLEOTIDE SEQUENCE [LARGE SCALE GENOMIC DNA]</scope>
    <source>
        <strain evidence="11 13">DSM 92</strain>
    </source>
</reference>
<dbReference type="EMBL" id="CP017603">
    <property type="protein sequence ID" value="AOY75296.1"/>
    <property type="molecule type" value="Genomic_DNA"/>
</dbReference>
<evidence type="ECO:0000256" key="6">
    <source>
        <dbReference type="ARBA" id="ARBA00022847"/>
    </source>
</evidence>
<keyword evidence="2" id="KW-0813">Transport</keyword>
<dbReference type="GO" id="GO:0016020">
    <property type="term" value="C:membrane"/>
    <property type="evidence" value="ECO:0007669"/>
    <property type="project" value="InterPro"/>
</dbReference>
<dbReference type="KEGG" id="cfm:BJL90_04875"/>
<evidence type="ECO:0000256" key="3">
    <source>
        <dbReference type="ARBA" id="ARBA00022475"/>
    </source>
</evidence>
<feature type="transmembrane region" description="Helical" evidence="9">
    <location>
        <begin position="41"/>
        <end position="61"/>
    </location>
</feature>
<evidence type="ECO:0000313" key="11">
    <source>
        <dbReference type="EMBL" id="ARE89736.1"/>
    </source>
</evidence>
<dbReference type="RefSeq" id="WP_070964806.1">
    <property type="nucleotide sequence ID" value="NZ_CP017603.1"/>
</dbReference>
<evidence type="ECO:0000256" key="4">
    <source>
        <dbReference type="ARBA" id="ARBA00022597"/>
    </source>
</evidence>
<dbReference type="AlphaFoldDB" id="A0AAC9RM54"/>
<evidence type="ECO:0000256" key="1">
    <source>
        <dbReference type="ARBA" id="ARBA00006430"/>
    </source>
</evidence>
<keyword evidence="12" id="KW-1185">Reference proteome</keyword>
<keyword evidence="6" id="KW-0769">Symport</keyword>
<feature type="transmembrane region" description="Helical" evidence="9">
    <location>
        <begin position="82"/>
        <end position="110"/>
    </location>
</feature>
<dbReference type="Pfam" id="PF03812">
    <property type="entry name" value="KdgT"/>
    <property type="match status" value="1"/>
</dbReference>
<keyword evidence="5 9" id="KW-0812">Transmembrane</keyword>
<keyword evidence="4" id="KW-0762">Sugar transport</keyword>
<feature type="transmembrane region" description="Helical" evidence="9">
    <location>
        <begin position="277"/>
        <end position="301"/>
    </location>
</feature>
<keyword evidence="8 9" id="KW-0472">Membrane</keyword>
<evidence type="ECO:0000313" key="12">
    <source>
        <dbReference type="Proteomes" id="UP000177894"/>
    </source>
</evidence>
<proteinExistence type="inferred from homology"/>
<dbReference type="InterPro" id="IPR004684">
    <property type="entry name" value="2keto-3dGluconate_permease"/>
</dbReference>
<gene>
    <name evidence="11" type="primary">kdgT_3</name>
    <name evidence="10" type="ORF">BJL90_04875</name>
    <name evidence="11" type="ORF">CLFO_42170</name>
</gene>
<feature type="transmembrane region" description="Helical" evidence="9">
    <location>
        <begin position="12"/>
        <end position="29"/>
    </location>
</feature>
<accession>A0AAC9RM54</accession>
<feature type="transmembrane region" description="Helical" evidence="9">
    <location>
        <begin position="189"/>
        <end position="211"/>
    </location>
</feature>
<organism evidence="11 13">
    <name type="scientific">Clostridium formicaceticum</name>
    <dbReference type="NCBI Taxonomy" id="1497"/>
    <lineage>
        <taxon>Bacteria</taxon>
        <taxon>Bacillati</taxon>
        <taxon>Bacillota</taxon>
        <taxon>Clostridia</taxon>
        <taxon>Eubacteriales</taxon>
        <taxon>Clostridiaceae</taxon>
        <taxon>Clostridium</taxon>
    </lineage>
</organism>
<evidence type="ECO:0000256" key="7">
    <source>
        <dbReference type="ARBA" id="ARBA00022989"/>
    </source>
</evidence>
<comment type="similarity">
    <text evidence="1">Belongs to the KdgT transporter family.</text>
</comment>
<feature type="transmembrane region" description="Helical" evidence="9">
    <location>
        <begin position="150"/>
        <end position="177"/>
    </location>
</feature>
<sequence length="315" mass="31926">MKILKFVKKVPGGLMVVPLLLGALINTIFPQALEIGGFTTNLFKTGAMPILAVFLFCNGAQINAKQVGSPLVKGVALTASKVLIGAVLGVLVNNLFGTAGVLGISSLAVIGALTNSNGGLYAALAGEFGDSTDVGAISILSLNDGPFFTMLAFGITGIATVPIIALVATIIPILIGFILGNLDEDLREFLAPGTVLIIPFFAFPLGAALNFGQIIQAGIPGIILGVASTLLTGIGGYFTMKLLKAKRPQIGAAIGTTAGNAVATPAALAAVDESLAAIAPTATVQIAAAIIVTAILCPILVNYLHKREEAKAAIQ</sequence>
<evidence type="ECO:0000313" key="10">
    <source>
        <dbReference type="EMBL" id="AOY75296.1"/>
    </source>
</evidence>
<feature type="transmembrane region" description="Helical" evidence="9">
    <location>
        <begin position="217"/>
        <end position="238"/>
    </location>
</feature>
<evidence type="ECO:0000256" key="8">
    <source>
        <dbReference type="ARBA" id="ARBA00023136"/>
    </source>
</evidence>
<dbReference type="Proteomes" id="UP000177894">
    <property type="component" value="Chromosome"/>
</dbReference>
<evidence type="ECO:0000313" key="13">
    <source>
        <dbReference type="Proteomes" id="UP000192478"/>
    </source>
</evidence>
<feature type="transmembrane region" description="Helical" evidence="9">
    <location>
        <begin position="250"/>
        <end position="271"/>
    </location>
</feature>
<evidence type="ECO:0000256" key="5">
    <source>
        <dbReference type="ARBA" id="ARBA00022692"/>
    </source>
</evidence>
<dbReference type="EMBL" id="CP020559">
    <property type="protein sequence ID" value="ARE89736.1"/>
    <property type="molecule type" value="Genomic_DNA"/>
</dbReference>
<dbReference type="Proteomes" id="UP000192478">
    <property type="component" value="Chromosome"/>
</dbReference>
<evidence type="ECO:0000256" key="2">
    <source>
        <dbReference type="ARBA" id="ARBA00022448"/>
    </source>
</evidence>